<protein>
    <submittedName>
        <fullName evidence="1">Uncharacterized protein</fullName>
    </submittedName>
</protein>
<dbReference type="AlphaFoldDB" id="A0A443SDS2"/>
<gene>
    <name evidence="1" type="ORF">B4U80_02968</name>
</gene>
<comment type="caution">
    <text evidence="1">The sequence shown here is derived from an EMBL/GenBank/DDBJ whole genome shotgun (WGS) entry which is preliminary data.</text>
</comment>
<keyword evidence="2" id="KW-1185">Reference proteome</keyword>
<dbReference type="Proteomes" id="UP000288716">
    <property type="component" value="Unassembled WGS sequence"/>
</dbReference>
<evidence type="ECO:0000313" key="1">
    <source>
        <dbReference type="EMBL" id="RWS25677.1"/>
    </source>
</evidence>
<accession>A0A443SDS2</accession>
<evidence type="ECO:0000313" key="2">
    <source>
        <dbReference type="Proteomes" id="UP000288716"/>
    </source>
</evidence>
<organism evidence="1 2">
    <name type="scientific">Leptotrombidium deliense</name>
    <dbReference type="NCBI Taxonomy" id="299467"/>
    <lineage>
        <taxon>Eukaryota</taxon>
        <taxon>Metazoa</taxon>
        <taxon>Ecdysozoa</taxon>
        <taxon>Arthropoda</taxon>
        <taxon>Chelicerata</taxon>
        <taxon>Arachnida</taxon>
        <taxon>Acari</taxon>
        <taxon>Acariformes</taxon>
        <taxon>Trombidiformes</taxon>
        <taxon>Prostigmata</taxon>
        <taxon>Anystina</taxon>
        <taxon>Parasitengona</taxon>
        <taxon>Trombiculoidea</taxon>
        <taxon>Trombiculidae</taxon>
        <taxon>Leptotrombidium</taxon>
    </lineage>
</organism>
<dbReference type="EMBL" id="NCKV01003479">
    <property type="protein sequence ID" value="RWS25677.1"/>
    <property type="molecule type" value="Genomic_DNA"/>
</dbReference>
<sequence length="22" mass="2756">MKMKASLRQLFAKYYFLRNLFS</sequence>
<name>A0A443SDS2_9ACAR</name>
<proteinExistence type="predicted"/>
<reference evidence="1 2" key="1">
    <citation type="journal article" date="2018" name="Gigascience">
        <title>Genomes of trombidid mites reveal novel predicted allergens and laterally-transferred genes associated with secondary metabolism.</title>
        <authorList>
            <person name="Dong X."/>
            <person name="Chaisiri K."/>
            <person name="Xia D."/>
            <person name="Armstrong S.D."/>
            <person name="Fang Y."/>
            <person name="Donnelly M.J."/>
            <person name="Kadowaki T."/>
            <person name="McGarry J.W."/>
            <person name="Darby A.C."/>
            <person name="Makepeace B.L."/>
        </authorList>
    </citation>
    <scope>NUCLEOTIDE SEQUENCE [LARGE SCALE GENOMIC DNA]</scope>
    <source>
        <strain evidence="1">UoL-UT</strain>
    </source>
</reference>
<dbReference type="VEuPathDB" id="VectorBase:LDEU006365"/>